<evidence type="ECO:0000313" key="1">
    <source>
        <dbReference type="EMBL" id="KAJ0016923.1"/>
    </source>
</evidence>
<dbReference type="EMBL" id="CM047747">
    <property type="protein sequence ID" value="KAJ0016923.1"/>
    <property type="molecule type" value="Genomic_DNA"/>
</dbReference>
<gene>
    <name evidence="1" type="ORF">Pint_10676</name>
</gene>
<protein>
    <submittedName>
        <fullName evidence="1">Uncharacterized protein</fullName>
    </submittedName>
</protein>
<accession>A0ACC0XEW0</accession>
<dbReference type="Proteomes" id="UP001163603">
    <property type="component" value="Chromosome 12"/>
</dbReference>
<keyword evidence="2" id="KW-1185">Reference proteome</keyword>
<sequence>MLTGKVEKVIRCLKGGPTFTYLFCLLFQDFPFFFFVLRKLAVIVSVLFLHSLTLISNKEVIFAEKRNIHLKMIIFITMLNVVIIINSNNGIKK</sequence>
<reference evidence="2" key="1">
    <citation type="journal article" date="2023" name="G3 (Bethesda)">
        <title>Genome assembly and association tests identify interacting loci associated with vigor, precocity, and sex in interspecific pistachio rootstocks.</title>
        <authorList>
            <person name="Palmer W."/>
            <person name="Jacygrad E."/>
            <person name="Sagayaradj S."/>
            <person name="Cavanaugh K."/>
            <person name="Han R."/>
            <person name="Bertier L."/>
            <person name="Beede B."/>
            <person name="Kafkas S."/>
            <person name="Golino D."/>
            <person name="Preece J."/>
            <person name="Michelmore R."/>
        </authorList>
    </citation>
    <scope>NUCLEOTIDE SEQUENCE [LARGE SCALE GENOMIC DNA]</scope>
</reference>
<name>A0ACC0XEW0_9ROSI</name>
<evidence type="ECO:0000313" key="2">
    <source>
        <dbReference type="Proteomes" id="UP001163603"/>
    </source>
</evidence>
<proteinExistence type="predicted"/>
<comment type="caution">
    <text evidence="1">The sequence shown here is derived from an EMBL/GenBank/DDBJ whole genome shotgun (WGS) entry which is preliminary data.</text>
</comment>
<organism evidence="1 2">
    <name type="scientific">Pistacia integerrima</name>
    <dbReference type="NCBI Taxonomy" id="434235"/>
    <lineage>
        <taxon>Eukaryota</taxon>
        <taxon>Viridiplantae</taxon>
        <taxon>Streptophyta</taxon>
        <taxon>Embryophyta</taxon>
        <taxon>Tracheophyta</taxon>
        <taxon>Spermatophyta</taxon>
        <taxon>Magnoliopsida</taxon>
        <taxon>eudicotyledons</taxon>
        <taxon>Gunneridae</taxon>
        <taxon>Pentapetalae</taxon>
        <taxon>rosids</taxon>
        <taxon>malvids</taxon>
        <taxon>Sapindales</taxon>
        <taxon>Anacardiaceae</taxon>
        <taxon>Pistacia</taxon>
    </lineage>
</organism>